<feature type="region of interest" description="Disordered" evidence="1">
    <location>
        <begin position="138"/>
        <end position="161"/>
    </location>
</feature>
<name>A0A2U3E377_PURLI</name>
<accession>A0A2U3E377</accession>
<dbReference type="EMBL" id="LCWV01000013">
    <property type="protein sequence ID" value="PWI68965.1"/>
    <property type="molecule type" value="Genomic_DNA"/>
</dbReference>
<sequence length="300" mass="31514">MRCAKNRAIGFWLLSRHGRRAAKSGTADASVLSAWSVWPRAGWRIAPAASTWKARRGQRLGAETRRDWPAGAIAELGSVAGQYGYLARRGFRCGLAGRRRTAQVASTAQTEEGGGAPPSLPNGIVAVLCAYRRPPFTIRPGAETDPGAASQPSGKDASVGGGRTALIWRGLQGPDRRWTAKHESTEASGAVQKAGVEERAGSPGGCGRGRHGVAGHGGWRWTAVVGTERTETRGAVRQERSGRVRMTMTPPGTSEQPRPTSTPGAGKTKVGIHGIAMDMDMDMDMASTAHGGTARAGSEQ</sequence>
<evidence type="ECO:0000313" key="2">
    <source>
        <dbReference type="EMBL" id="PWI68965.1"/>
    </source>
</evidence>
<protein>
    <submittedName>
        <fullName evidence="2">Uncharacterized protein</fullName>
    </submittedName>
</protein>
<proteinExistence type="predicted"/>
<feature type="compositionally biased region" description="Polar residues" evidence="1">
    <location>
        <begin position="250"/>
        <end position="263"/>
    </location>
</feature>
<evidence type="ECO:0000256" key="1">
    <source>
        <dbReference type="SAM" id="MobiDB-lite"/>
    </source>
</evidence>
<feature type="compositionally biased region" description="Basic and acidic residues" evidence="1">
    <location>
        <begin position="233"/>
        <end position="242"/>
    </location>
</feature>
<feature type="region of interest" description="Disordered" evidence="1">
    <location>
        <begin position="233"/>
        <end position="269"/>
    </location>
</feature>
<dbReference type="AlphaFoldDB" id="A0A2U3E377"/>
<feature type="region of interest" description="Disordered" evidence="1">
    <location>
        <begin position="183"/>
        <end position="213"/>
    </location>
</feature>
<evidence type="ECO:0000313" key="3">
    <source>
        <dbReference type="Proteomes" id="UP000245956"/>
    </source>
</evidence>
<reference evidence="2 3" key="1">
    <citation type="journal article" date="2016" name="Front. Microbiol.">
        <title>Genome and transcriptome sequences reveal the specific parasitism of the nematophagous Purpureocillium lilacinum 36-1.</title>
        <authorList>
            <person name="Xie J."/>
            <person name="Li S."/>
            <person name="Mo C."/>
            <person name="Xiao X."/>
            <person name="Peng D."/>
            <person name="Wang G."/>
            <person name="Xiao Y."/>
        </authorList>
    </citation>
    <scope>NUCLEOTIDE SEQUENCE [LARGE SCALE GENOMIC DNA]</scope>
    <source>
        <strain evidence="2 3">36-1</strain>
    </source>
</reference>
<dbReference type="Proteomes" id="UP000245956">
    <property type="component" value="Unassembled WGS sequence"/>
</dbReference>
<organism evidence="2 3">
    <name type="scientific">Purpureocillium lilacinum</name>
    <name type="common">Paecilomyces lilacinus</name>
    <dbReference type="NCBI Taxonomy" id="33203"/>
    <lineage>
        <taxon>Eukaryota</taxon>
        <taxon>Fungi</taxon>
        <taxon>Dikarya</taxon>
        <taxon>Ascomycota</taxon>
        <taxon>Pezizomycotina</taxon>
        <taxon>Sordariomycetes</taxon>
        <taxon>Hypocreomycetidae</taxon>
        <taxon>Hypocreales</taxon>
        <taxon>Ophiocordycipitaceae</taxon>
        <taxon>Purpureocillium</taxon>
    </lineage>
</organism>
<comment type="caution">
    <text evidence="2">The sequence shown here is derived from an EMBL/GenBank/DDBJ whole genome shotgun (WGS) entry which is preliminary data.</text>
</comment>
<gene>
    <name evidence="2" type="ORF">PCL_01350</name>
</gene>